<name>A0A139R5Y5_9STRE</name>
<dbReference type="Proteomes" id="UP000071927">
    <property type="component" value="Unassembled WGS sequence"/>
</dbReference>
<reference evidence="1 2" key="1">
    <citation type="submission" date="2016-01" db="EMBL/GenBank/DDBJ databases">
        <title>Highly variable Streptococcus oralis are common among viridans streptococci isolated from primates.</title>
        <authorList>
            <person name="Denapaite D."/>
            <person name="Rieger M."/>
            <person name="Koendgen S."/>
            <person name="Brueckner R."/>
            <person name="Ochigava I."/>
            <person name="Kappeler P."/>
            <person name="Maetz-Rensing K."/>
            <person name="Leendertz F."/>
            <person name="Hakenbeck R."/>
        </authorList>
    </citation>
    <scope>NUCLEOTIDE SEQUENCE [LARGE SCALE GENOMIC DNA]</scope>
    <source>
        <strain evidence="1 2">DD03</strain>
    </source>
</reference>
<organism evidence="1 2">
    <name type="scientific">Streptococcus gallolyticus</name>
    <dbReference type="NCBI Taxonomy" id="315405"/>
    <lineage>
        <taxon>Bacteria</taxon>
        <taxon>Bacillati</taxon>
        <taxon>Bacillota</taxon>
        <taxon>Bacilli</taxon>
        <taxon>Lactobacillales</taxon>
        <taxon>Streptococcaceae</taxon>
        <taxon>Streptococcus</taxon>
    </lineage>
</organism>
<evidence type="ECO:0000313" key="1">
    <source>
        <dbReference type="EMBL" id="KXU10156.1"/>
    </source>
</evidence>
<accession>A0A139R5Y5</accession>
<protein>
    <submittedName>
        <fullName evidence="1">Uncharacterized protein</fullName>
    </submittedName>
</protein>
<gene>
    <name evidence="1" type="ORF">SGADD03_00306</name>
</gene>
<comment type="caution">
    <text evidence="1">The sequence shown here is derived from an EMBL/GenBank/DDBJ whole genome shotgun (WGS) entry which is preliminary data.</text>
</comment>
<dbReference type="AlphaFoldDB" id="A0A139R5Y5"/>
<dbReference type="EMBL" id="LQXV01000100">
    <property type="protein sequence ID" value="KXU10156.1"/>
    <property type="molecule type" value="Genomic_DNA"/>
</dbReference>
<sequence>MPYKIVLSQKKSYRFGKIFLPKISSRVRLDLVVVLFPVKVFLVFVEVLEQHEKLNQKR</sequence>
<evidence type="ECO:0000313" key="2">
    <source>
        <dbReference type="Proteomes" id="UP000071927"/>
    </source>
</evidence>
<proteinExistence type="predicted"/>